<dbReference type="InterPro" id="IPR033375">
    <property type="entry name" value="Cggbp1"/>
</dbReference>
<dbReference type="EMBL" id="VUJU01007328">
    <property type="protein sequence ID" value="KAF0746087.1"/>
    <property type="molecule type" value="Genomic_DNA"/>
</dbReference>
<protein>
    <submittedName>
        <fullName evidence="1">Integrase catalytic domain-containing protein</fullName>
    </submittedName>
</protein>
<gene>
    <name evidence="1" type="ORF">FWK35_00020584</name>
</gene>
<sequence length="188" mass="21474">MPKNSKSKSSRLHNFVSEFKFFTTDGIVLYCTLCNISVNGDRRFLVLQHINTNKHIKNSKDKSLSTINKQQLVSNITKKIPFHENMCSAFLRANIPLKKINNKAFRDFLSKYLKHDNSESQALITSFDSLYYELAAFVDVHKLTMSQSLTATASSFSNQTSSLHNSSAFQLPKLKFPTFSGVMTEWQF</sequence>
<proteinExistence type="predicted"/>
<dbReference type="GO" id="GO:0003690">
    <property type="term" value="F:double-stranded DNA binding"/>
    <property type="evidence" value="ECO:0007669"/>
    <property type="project" value="InterPro"/>
</dbReference>
<dbReference type="GO" id="GO:0006357">
    <property type="term" value="P:regulation of transcription by RNA polymerase II"/>
    <property type="evidence" value="ECO:0007669"/>
    <property type="project" value="InterPro"/>
</dbReference>
<dbReference type="PANTHER" id="PTHR32344:SF1">
    <property type="entry name" value="U1-TYPE DOMAIN-CONTAINING PROTEIN"/>
    <property type="match status" value="1"/>
</dbReference>
<reference evidence="1 2" key="1">
    <citation type="submission" date="2019-08" db="EMBL/GenBank/DDBJ databases">
        <title>Whole genome of Aphis craccivora.</title>
        <authorList>
            <person name="Voronova N.V."/>
            <person name="Shulinski R.S."/>
            <person name="Bandarenka Y.V."/>
            <person name="Zhorov D.G."/>
            <person name="Warner D."/>
        </authorList>
    </citation>
    <scope>NUCLEOTIDE SEQUENCE [LARGE SCALE GENOMIC DNA]</scope>
    <source>
        <strain evidence="1">180601</strain>
        <tissue evidence="1">Whole Body</tissue>
    </source>
</reference>
<keyword evidence="2" id="KW-1185">Reference proteome</keyword>
<comment type="caution">
    <text evidence="1">The sequence shown here is derived from an EMBL/GenBank/DDBJ whole genome shotgun (WGS) entry which is preliminary data.</text>
</comment>
<name>A0A6G0XZA6_APHCR</name>
<dbReference type="Proteomes" id="UP000478052">
    <property type="component" value="Unassembled WGS sequence"/>
</dbReference>
<dbReference type="PANTHER" id="PTHR32344">
    <property type="entry name" value="U1-TYPE DOMAIN-CONTAINING PROTEIN"/>
    <property type="match status" value="1"/>
</dbReference>
<accession>A0A6G0XZA6</accession>
<dbReference type="OrthoDB" id="6623841at2759"/>
<dbReference type="GO" id="GO:0005634">
    <property type="term" value="C:nucleus"/>
    <property type="evidence" value="ECO:0007669"/>
    <property type="project" value="InterPro"/>
</dbReference>
<evidence type="ECO:0000313" key="1">
    <source>
        <dbReference type="EMBL" id="KAF0746087.1"/>
    </source>
</evidence>
<dbReference type="AlphaFoldDB" id="A0A6G0XZA6"/>
<evidence type="ECO:0000313" key="2">
    <source>
        <dbReference type="Proteomes" id="UP000478052"/>
    </source>
</evidence>
<organism evidence="1 2">
    <name type="scientific">Aphis craccivora</name>
    <name type="common">Cowpea aphid</name>
    <dbReference type="NCBI Taxonomy" id="307492"/>
    <lineage>
        <taxon>Eukaryota</taxon>
        <taxon>Metazoa</taxon>
        <taxon>Ecdysozoa</taxon>
        <taxon>Arthropoda</taxon>
        <taxon>Hexapoda</taxon>
        <taxon>Insecta</taxon>
        <taxon>Pterygota</taxon>
        <taxon>Neoptera</taxon>
        <taxon>Paraneoptera</taxon>
        <taxon>Hemiptera</taxon>
        <taxon>Sternorrhyncha</taxon>
        <taxon>Aphidomorpha</taxon>
        <taxon>Aphidoidea</taxon>
        <taxon>Aphididae</taxon>
        <taxon>Aphidini</taxon>
        <taxon>Aphis</taxon>
        <taxon>Aphis</taxon>
    </lineage>
</organism>